<evidence type="ECO:0000313" key="2">
    <source>
        <dbReference type="Proteomes" id="UP000000768"/>
    </source>
</evidence>
<dbReference type="EMBL" id="CM000762">
    <property type="protein sequence ID" value="KXG32631.1"/>
    <property type="molecule type" value="Genomic_DNA"/>
</dbReference>
<evidence type="ECO:0000313" key="1">
    <source>
        <dbReference type="EMBL" id="KXG32632.1"/>
    </source>
</evidence>
<protein>
    <submittedName>
        <fullName evidence="1">Uncharacterized protein</fullName>
    </submittedName>
</protein>
<dbReference type="Gramene" id="KXG32631">
    <property type="protein sequence ID" value="KXG32631"/>
    <property type="gene ID" value="SORBI_3003G176500"/>
</dbReference>
<dbReference type="EMBL" id="CM000762">
    <property type="protein sequence ID" value="KXG32632.1"/>
    <property type="molecule type" value="Genomic_DNA"/>
</dbReference>
<dbReference type="AlphaFoldDB" id="A0A1B6Q3Y9"/>
<reference evidence="1" key="2">
    <citation type="submission" date="2017-02" db="EMBL/GenBank/DDBJ databases">
        <title>WGS assembly of Sorghum bicolor.</title>
        <authorList>
            <person name="Paterson A."/>
            <person name="Mullet J."/>
            <person name="Bowers J."/>
            <person name="Bruggmann R."/>
            <person name="Dubchak I."/>
            <person name="Grimwood J."/>
            <person name="Gundlach H."/>
            <person name="Haberer G."/>
            <person name="Hellsten U."/>
            <person name="Mitros T."/>
            <person name="Poliakov A."/>
            <person name="Schmutz J."/>
            <person name="Spannagl M."/>
            <person name="Tang H."/>
            <person name="Wang X."/>
            <person name="Wicker T."/>
            <person name="Bharti A."/>
            <person name="Chapman J."/>
            <person name="Feltus F."/>
            <person name="Gowik U."/>
            <person name="Grigoriev I."/>
            <person name="Lyons E."/>
            <person name="Maher C."/>
            <person name="Martis M."/>
            <person name="Narechania A."/>
            <person name="Otillar R."/>
            <person name="Penning B."/>
            <person name="Salamov A."/>
            <person name="Wang Y."/>
            <person name="Zhang L."/>
            <person name="Carpita N."/>
            <person name="Freeling M."/>
            <person name="Gingle A."/>
            <person name="Hash C."/>
            <person name="Keller B."/>
            <person name="Klein P."/>
            <person name="Kresovich S."/>
            <person name="Mccann M."/>
            <person name="Ming R."/>
            <person name="Peterson D."/>
            <person name="Rahman M."/>
            <person name="Ware D."/>
            <person name="Westhoff P."/>
            <person name="Mayer K."/>
            <person name="Messing J."/>
            <person name="Sims D."/>
            <person name="Jenkins J."/>
            <person name="Shu S."/>
            <person name="Rokhsar D."/>
        </authorList>
    </citation>
    <scope>NUCLEOTIDE SEQUENCE</scope>
</reference>
<reference evidence="2" key="3">
    <citation type="journal article" date="2018" name="Plant J.">
        <title>The Sorghum bicolor reference genome: improved assembly, gene annotations, a transcriptome atlas, and signatures of genome organization.</title>
        <authorList>
            <person name="McCormick R.F."/>
            <person name="Truong S.K."/>
            <person name="Sreedasyam A."/>
            <person name="Jenkins J."/>
            <person name="Shu S."/>
            <person name="Sims D."/>
            <person name="Kennedy M."/>
            <person name="Amirebrahimi M."/>
            <person name="Weers B.D."/>
            <person name="McKinley B."/>
            <person name="Mattison A."/>
            <person name="Morishige D.T."/>
            <person name="Grimwood J."/>
            <person name="Schmutz J."/>
            <person name="Mullet J.E."/>
        </authorList>
    </citation>
    <scope>NUCLEOTIDE SEQUENCE [LARGE SCALE GENOMIC DNA]</scope>
    <source>
        <strain evidence="2">cv. BTx623</strain>
    </source>
</reference>
<dbReference type="InParanoid" id="A0A1B6Q3Y9"/>
<dbReference type="Proteomes" id="UP000000768">
    <property type="component" value="Chromosome 3"/>
</dbReference>
<accession>A0A1B6Q3Y9</accession>
<organism evidence="1 2">
    <name type="scientific">Sorghum bicolor</name>
    <name type="common">Sorghum</name>
    <name type="synonym">Sorghum vulgare</name>
    <dbReference type="NCBI Taxonomy" id="4558"/>
    <lineage>
        <taxon>Eukaryota</taxon>
        <taxon>Viridiplantae</taxon>
        <taxon>Streptophyta</taxon>
        <taxon>Embryophyta</taxon>
        <taxon>Tracheophyta</taxon>
        <taxon>Spermatophyta</taxon>
        <taxon>Magnoliopsida</taxon>
        <taxon>Liliopsida</taxon>
        <taxon>Poales</taxon>
        <taxon>Poaceae</taxon>
        <taxon>PACMAD clade</taxon>
        <taxon>Panicoideae</taxon>
        <taxon>Andropogonodae</taxon>
        <taxon>Andropogoneae</taxon>
        <taxon>Sorghinae</taxon>
        <taxon>Sorghum</taxon>
    </lineage>
</organism>
<dbReference type="Gramene" id="KXG32632">
    <property type="protein sequence ID" value="KXG32632"/>
    <property type="gene ID" value="SORBI_3003G176500"/>
</dbReference>
<reference evidence="1 2" key="1">
    <citation type="journal article" date="2009" name="Nature">
        <title>The Sorghum bicolor genome and the diversification of grasses.</title>
        <authorList>
            <person name="Paterson A.H."/>
            <person name="Bowers J.E."/>
            <person name="Bruggmann R."/>
            <person name="Dubchak I."/>
            <person name="Grimwood J."/>
            <person name="Gundlach H."/>
            <person name="Haberer G."/>
            <person name="Hellsten U."/>
            <person name="Mitros T."/>
            <person name="Poliakov A."/>
            <person name="Schmutz J."/>
            <person name="Spannagl M."/>
            <person name="Tang H."/>
            <person name="Wang X."/>
            <person name="Wicker T."/>
            <person name="Bharti A.K."/>
            <person name="Chapman J."/>
            <person name="Feltus F.A."/>
            <person name="Gowik U."/>
            <person name="Grigoriev I.V."/>
            <person name="Lyons E."/>
            <person name="Maher C.A."/>
            <person name="Martis M."/>
            <person name="Narechania A."/>
            <person name="Otillar R.P."/>
            <person name="Penning B.W."/>
            <person name="Salamov A.A."/>
            <person name="Wang Y."/>
            <person name="Zhang L."/>
            <person name="Carpita N.C."/>
            <person name="Freeling M."/>
            <person name="Gingle A.R."/>
            <person name="Hash C.T."/>
            <person name="Keller B."/>
            <person name="Klein P."/>
            <person name="Kresovich S."/>
            <person name="McCann M.C."/>
            <person name="Ming R."/>
            <person name="Peterson D.G."/>
            <person name="Mehboob-ur-Rahman"/>
            <person name="Ware D."/>
            <person name="Westhoff P."/>
            <person name="Mayer K.F."/>
            <person name="Messing J."/>
            <person name="Rokhsar D.S."/>
        </authorList>
    </citation>
    <scope>NUCLEOTIDE SEQUENCE [LARGE SCALE GENOMIC DNA]</scope>
    <source>
        <strain evidence="2">cv. BTx623</strain>
    </source>
</reference>
<keyword evidence="2" id="KW-1185">Reference proteome</keyword>
<proteinExistence type="predicted"/>
<gene>
    <name evidence="1" type="ORF">SORBI_3003G176500</name>
</gene>
<name>A0A1B6Q3Y9_SORBI</name>
<sequence length="74" mass="7692">MRLPRRRLRPSPLKVAAQPILAQWLSMAANAPALGGSGGSAARYGRCSARRPPARAAPALAPLVAEAPAPQSLR</sequence>